<dbReference type="RefSeq" id="XP_028272468.1">
    <property type="nucleotide sequence ID" value="XM_028416667.1"/>
</dbReference>
<keyword evidence="3 7" id="KW-0812">Transmembrane</keyword>
<keyword evidence="5 7" id="KW-0496">Mitochondrion</keyword>
<feature type="compositionally biased region" description="Low complexity" evidence="8">
    <location>
        <begin position="202"/>
        <end position="227"/>
    </location>
</feature>
<evidence type="ECO:0000313" key="10">
    <source>
        <dbReference type="Proteomes" id="UP000515145"/>
    </source>
</evidence>
<comment type="similarity">
    <text evidence="2">Belongs to the apolipoprotein O/MICOS complex subunit Mic27 family.</text>
</comment>
<comment type="function">
    <text evidence="7">Component of the MICOS complex, a large protein complex of the mitochondrial inner membrane that plays crucial roles in the maintenance of crista junctions, inner membrane architecture, and formation of contact sites to the outer membrane.</text>
</comment>
<sequence>MAAKVVMVAVPAVLGIASIRVYTVNEAPTDGVAIRERLNIYTPLHSSKVKFVAESPGVIERGLTTARETVLPLVYAVKGACVSVKRGSVNLYHAGEDVYYYLKDPPLGFLPRLGTITMAGLLGMFLARKGSRFKRLAVPLGLMSAGASVCYPAQAVAVLKVTGRKVYAAGQWSSAAVSSLLTSKEPVAKEIVASQPQSATVPNSEAAAAPEPSSPTATAAQSSTISETEVESAESVPVSDEPIVAVITDEKSSVTLTDISPEQAPTETSSDTFANSVPVVTTAPSEELPAPVESDDGKQAGLSAEATASSETIEADPVESVVPETAPVESVVPETAPVDSVTAETAPVESVIAETAPVESVTAETAPVESVTAETAPVESVVPETAPVESVPVDAAQVESVVPETAPVVSVVPETAPVESVVHETAPVESVTAETAPVESVTAETAPVESAPVESVTAETAQVESVTAETALVESVTAETAPVESAPVESVTAETAQVESVTAATAPLESVTAATAPVESVTAETAPVESAPAETAPVESAPADTAPDDSVPAETATVDTAPVESVSAESMPVESDPVKPDPVEPAEEAPVGESAELSDLRKDLEETSLPTTTTAPPLEHTATKEGSGFKPDASLMDFGQSNPEDEDLYSTRS</sequence>
<reference evidence="11" key="1">
    <citation type="submission" date="2025-08" db="UniProtKB">
        <authorList>
            <consortium name="RefSeq"/>
        </authorList>
    </citation>
    <scope>IDENTIFICATION</scope>
</reference>
<keyword evidence="6 7" id="KW-0472">Membrane</keyword>
<dbReference type="InterPro" id="IPR019166">
    <property type="entry name" value="MIC26/MIC27"/>
</dbReference>
<dbReference type="CTD" id="139322"/>
<comment type="subunit">
    <text evidence="7">Component of the mitochondrial contact site and cristae organizing system (MICOS) complex.</text>
</comment>
<evidence type="ECO:0000256" key="4">
    <source>
        <dbReference type="ARBA" id="ARBA00022989"/>
    </source>
</evidence>
<protein>
    <recommendedName>
        <fullName evidence="7">MICOS complex subunit</fullName>
    </recommendedName>
</protein>
<dbReference type="PANTHER" id="PTHR14564">
    <property type="entry name" value="MICOS COMPLEX SUBUNIT MIC26 / MIC27 FAMILY MEMBER"/>
    <property type="match status" value="1"/>
</dbReference>
<feature type="compositionally biased region" description="Low complexity" evidence="8">
    <location>
        <begin position="607"/>
        <end position="620"/>
    </location>
</feature>
<evidence type="ECO:0000256" key="9">
    <source>
        <dbReference type="SAM" id="SignalP"/>
    </source>
</evidence>
<feature type="signal peptide" evidence="9">
    <location>
        <begin position="1"/>
        <end position="15"/>
    </location>
</feature>
<keyword evidence="10" id="KW-1185">Reference proteome</keyword>
<feature type="compositionally biased region" description="Polar residues" evidence="8">
    <location>
        <begin position="492"/>
        <end position="503"/>
    </location>
</feature>
<keyword evidence="4 7" id="KW-1133">Transmembrane helix</keyword>
<dbReference type="Proteomes" id="UP000515145">
    <property type="component" value="Chromosome 10"/>
</dbReference>
<feature type="region of interest" description="Disordered" evidence="8">
    <location>
        <begin position="193"/>
        <end position="386"/>
    </location>
</feature>
<feature type="chain" id="PRO_5028357790" description="MICOS complex subunit" evidence="9">
    <location>
        <begin position="16"/>
        <end position="653"/>
    </location>
</feature>
<name>A0A6P7J753_9TELE</name>
<evidence type="ECO:0000256" key="2">
    <source>
        <dbReference type="ARBA" id="ARBA00010904"/>
    </source>
</evidence>
<feature type="compositionally biased region" description="Polar residues" evidence="8">
    <location>
        <begin position="457"/>
        <end position="468"/>
    </location>
</feature>
<dbReference type="AlphaFoldDB" id="A0A6P7J753"/>
<feature type="region of interest" description="Disordered" evidence="8">
    <location>
        <begin position="424"/>
        <end position="653"/>
    </location>
</feature>
<evidence type="ECO:0000256" key="8">
    <source>
        <dbReference type="SAM" id="MobiDB-lite"/>
    </source>
</evidence>
<keyword evidence="7" id="KW-0999">Mitochondrion inner membrane</keyword>
<feature type="compositionally biased region" description="Acidic residues" evidence="8">
    <location>
        <begin position="643"/>
        <end position="653"/>
    </location>
</feature>
<evidence type="ECO:0000313" key="11">
    <source>
        <dbReference type="RefSeq" id="XP_028272468.1"/>
    </source>
</evidence>
<dbReference type="InterPro" id="IPR033182">
    <property type="entry name" value="MIC26/MIC27_animal"/>
</dbReference>
<dbReference type="GO" id="GO:0061617">
    <property type="term" value="C:MICOS complex"/>
    <property type="evidence" value="ECO:0007669"/>
    <property type="project" value="UniProtKB-UniRule"/>
</dbReference>
<gene>
    <name evidence="11" type="primary">apool</name>
</gene>
<dbReference type="GeneID" id="114442854"/>
<comment type="subcellular location">
    <subcellularLocation>
        <location evidence="7">Mitochondrion inner membrane</location>
    </subcellularLocation>
    <subcellularLocation>
        <location evidence="1">Mitochondrion membrane</location>
    </subcellularLocation>
</comment>
<evidence type="ECO:0000256" key="5">
    <source>
        <dbReference type="ARBA" id="ARBA00023128"/>
    </source>
</evidence>
<evidence type="ECO:0000256" key="6">
    <source>
        <dbReference type="ARBA" id="ARBA00023136"/>
    </source>
</evidence>
<evidence type="ECO:0000256" key="1">
    <source>
        <dbReference type="ARBA" id="ARBA00004325"/>
    </source>
</evidence>
<accession>A0A6P7J753</accession>
<dbReference type="Pfam" id="PF09769">
    <property type="entry name" value="ApoO"/>
    <property type="match status" value="1"/>
</dbReference>
<evidence type="ECO:0000256" key="7">
    <source>
        <dbReference type="RuleBase" id="RU363021"/>
    </source>
</evidence>
<dbReference type="GO" id="GO:0042407">
    <property type="term" value="P:cristae formation"/>
    <property type="evidence" value="ECO:0007669"/>
    <property type="project" value="InterPro"/>
</dbReference>
<evidence type="ECO:0000256" key="3">
    <source>
        <dbReference type="ARBA" id="ARBA00022692"/>
    </source>
</evidence>
<proteinExistence type="inferred from homology"/>
<feature type="compositionally biased region" description="Low complexity" evidence="8">
    <location>
        <begin position="303"/>
        <end position="312"/>
    </location>
</feature>
<keyword evidence="9" id="KW-0732">Signal</keyword>
<feature type="transmembrane region" description="Helical" evidence="7">
    <location>
        <begin position="109"/>
        <end position="127"/>
    </location>
</feature>
<organism evidence="10 11">
    <name type="scientific">Parambassis ranga</name>
    <name type="common">Indian glassy fish</name>
    <dbReference type="NCBI Taxonomy" id="210632"/>
    <lineage>
        <taxon>Eukaryota</taxon>
        <taxon>Metazoa</taxon>
        <taxon>Chordata</taxon>
        <taxon>Craniata</taxon>
        <taxon>Vertebrata</taxon>
        <taxon>Euteleostomi</taxon>
        <taxon>Actinopterygii</taxon>
        <taxon>Neopterygii</taxon>
        <taxon>Teleostei</taxon>
        <taxon>Neoteleostei</taxon>
        <taxon>Acanthomorphata</taxon>
        <taxon>Ovalentaria</taxon>
        <taxon>Ambassidae</taxon>
        <taxon>Parambassis</taxon>
    </lineage>
</organism>
<feature type="compositionally biased region" description="Polar residues" evidence="8">
    <location>
        <begin position="253"/>
        <end position="284"/>
    </location>
</feature>